<keyword evidence="1" id="KW-1133">Transmembrane helix</keyword>
<dbReference type="AlphaFoldDB" id="A0A917I357"/>
<evidence type="ECO:0000313" key="2">
    <source>
        <dbReference type="EMBL" id="GGH04533.1"/>
    </source>
</evidence>
<sequence>MEKYSLKVVPLTLLLVSLTIEGWACPVCERQQPKVLRGVAHGAGPDSGWDYIIIGIIAIIVLITLYFSVKWLVRPGEGVPNHIKRNVLDFD</sequence>
<comment type="caution">
    <text evidence="2">The sequence shown here is derived from an EMBL/GenBank/DDBJ whole genome shotgun (WGS) entry which is preliminary data.</text>
</comment>
<name>A0A917I357_9SPHI</name>
<dbReference type="EMBL" id="BMER01000007">
    <property type="protein sequence ID" value="GGH04533.1"/>
    <property type="molecule type" value="Genomic_DNA"/>
</dbReference>
<reference evidence="2" key="2">
    <citation type="submission" date="2020-09" db="EMBL/GenBank/DDBJ databases">
        <authorList>
            <person name="Sun Q."/>
            <person name="Zhou Y."/>
        </authorList>
    </citation>
    <scope>NUCLEOTIDE SEQUENCE</scope>
    <source>
        <strain evidence="2">CGMCC 1.12195</strain>
    </source>
</reference>
<evidence type="ECO:0000313" key="3">
    <source>
        <dbReference type="Proteomes" id="UP000660862"/>
    </source>
</evidence>
<evidence type="ECO:0000256" key="1">
    <source>
        <dbReference type="SAM" id="Phobius"/>
    </source>
</evidence>
<gene>
    <name evidence="2" type="ORF">GCM10007415_46070</name>
</gene>
<reference evidence="2" key="1">
    <citation type="journal article" date="2014" name="Int. J. Syst. Evol. Microbiol.">
        <title>Complete genome sequence of Corynebacterium casei LMG S-19264T (=DSM 44701T), isolated from a smear-ripened cheese.</title>
        <authorList>
            <consortium name="US DOE Joint Genome Institute (JGI-PGF)"/>
            <person name="Walter F."/>
            <person name="Albersmeier A."/>
            <person name="Kalinowski J."/>
            <person name="Ruckert C."/>
        </authorList>
    </citation>
    <scope>NUCLEOTIDE SEQUENCE</scope>
    <source>
        <strain evidence="2">CGMCC 1.12195</strain>
    </source>
</reference>
<keyword evidence="3" id="KW-1185">Reference proteome</keyword>
<proteinExistence type="predicted"/>
<keyword evidence="1" id="KW-0472">Membrane</keyword>
<feature type="transmembrane region" description="Helical" evidence="1">
    <location>
        <begin position="48"/>
        <end position="67"/>
    </location>
</feature>
<dbReference type="Proteomes" id="UP000660862">
    <property type="component" value="Unassembled WGS sequence"/>
</dbReference>
<accession>A0A917I357</accession>
<keyword evidence="1" id="KW-0812">Transmembrane</keyword>
<dbReference type="RefSeq" id="WP_229738940.1">
    <property type="nucleotide sequence ID" value="NZ_BMER01000007.1"/>
</dbReference>
<organism evidence="2 3">
    <name type="scientific">Parapedobacter pyrenivorans</name>
    <dbReference type="NCBI Taxonomy" id="1305674"/>
    <lineage>
        <taxon>Bacteria</taxon>
        <taxon>Pseudomonadati</taxon>
        <taxon>Bacteroidota</taxon>
        <taxon>Sphingobacteriia</taxon>
        <taxon>Sphingobacteriales</taxon>
        <taxon>Sphingobacteriaceae</taxon>
        <taxon>Parapedobacter</taxon>
    </lineage>
</organism>
<protein>
    <submittedName>
        <fullName evidence="2">Uncharacterized protein</fullName>
    </submittedName>
</protein>